<dbReference type="AlphaFoldDB" id="A0A916XUH6"/>
<keyword evidence="1" id="KW-0812">Transmembrane</keyword>
<dbReference type="Proteomes" id="UP000613160">
    <property type="component" value="Unassembled WGS sequence"/>
</dbReference>
<keyword evidence="1" id="KW-0472">Membrane</keyword>
<keyword evidence="1" id="KW-1133">Transmembrane helix</keyword>
<feature type="transmembrane region" description="Helical" evidence="1">
    <location>
        <begin position="21"/>
        <end position="44"/>
    </location>
</feature>
<reference evidence="2" key="2">
    <citation type="submission" date="2020-09" db="EMBL/GenBank/DDBJ databases">
        <authorList>
            <person name="Sun Q."/>
            <person name="Zhou Y."/>
        </authorList>
    </citation>
    <scope>NUCLEOTIDE SEQUENCE</scope>
    <source>
        <strain evidence="2">CGMCC 1.15493</strain>
    </source>
</reference>
<protein>
    <submittedName>
        <fullName evidence="2">Uncharacterized protein</fullName>
    </submittedName>
</protein>
<sequence>MTALRAELREAGRFARHACSLLAKDVTTLIALAPWLMLIAFGSWEIGSQIVAARTATMIVGGL</sequence>
<organism evidence="2 3">
    <name type="scientific">Aureimonas glaciei</name>
    <dbReference type="NCBI Taxonomy" id="1776957"/>
    <lineage>
        <taxon>Bacteria</taxon>
        <taxon>Pseudomonadati</taxon>
        <taxon>Pseudomonadota</taxon>
        <taxon>Alphaproteobacteria</taxon>
        <taxon>Hyphomicrobiales</taxon>
        <taxon>Aurantimonadaceae</taxon>
        <taxon>Aureimonas</taxon>
    </lineage>
</organism>
<accession>A0A916XUH6</accession>
<reference evidence="2" key="1">
    <citation type="journal article" date="2014" name="Int. J. Syst. Evol. Microbiol.">
        <title>Complete genome sequence of Corynebacterium casei LMG S-19264T (=DSM 44701T), isolated from a smear-ripened cheese.</title>
        <authorList>
            <consortium name="US DOE Joint Genome Institute (JGI-PGF)"/>
            <person name="Walter F."/>
            <person name="Albersmeier A."/>
            <person name="Kalinowski J."/>
            <person name="Ruckert C."/>
        </authorList>
    </citation>
    <scope>NUCLEOTIDE SEQUENCE</scope>
    <source>
        <strain evidence="2">CGMCC 1.15493</strain>
    </source>
</reference>
<dbReference type="EMBL" id="BMJJ01000002">
    <property type="protein sequence ID" value="GGD11857.1"/>
    <property type="molecule type" value="Genomic_DNA"/>
</dbReference>
<evidence type="ECO:0000256" key="1">
    <source>
        <dbReference type="SAM" id="Phobius"/>
    </source>
</evidence>
<evidence type="ECO:0000313" key="3">
    <source>
        <dbReference type="Proteomes" id="UP000613160"/>
    </source>
</evidence>
<comment type="caution">
    <text evidence="2">The sequence shown here is derived from an EMBL/GenBank/DDBJ whole genome shotgun (WGS) entry which is preliminary data.</text>
</comment>
<name>A0A916XUH6_9HYPH</name>
<evidence type="ECO:0000313" key="2">
    <source>
        <dbReference type="EMBL" id="GGD11857.1"/>
    </source>
</evidence>
<gene>
    <name evidence="2" type="ORF">GCM10011335_13540</name>
</gene>
<dbReference type="RefSeq" id="WP_188849793.1">
    <property type="nucleotide sequence ID" value="NZ_BMJJ01000002.1"/>
</dbReference>
<proteinExistence type="predicted"/>
<keyword evidence="3" id="KW-1185">Reference proteome</keyword>